<dbReference type="AlphaFoldDB" id="A0A6A6HJE7"/>
<gene>
    <name evidence="3" type="ORF">EV356DRAFT_564346</name>
</gene>
<keyword evidence="4" id="KW-1185">Reference proteome</keyword>
<keyword evidence="1" id="KW-0812">Transmembrane</keyword>
<dbReference type="Pfam" id="PF03473">
    <property type="entry name" value="MOSC"/>
    <property type="match status" value="1"/>
</dbReference>
<dbReference type="PANTHER" id="PTHR14237">
    <property type="entry name" value="MOLYBDOPTERIN COFACTOR SULFURASE MOSC"/>
    <property type="match status" value="1"/>
</dbReference>
<dbReference type="InterPro" id="IPR005303">
    <property type="entry name" value="MOCOS_middle"/>
</dbReference>
<protein>
    <submittedName>
        <fullName evidence="3">MOSC-domain-containing protein</fullName>
    </submittedName>
</protein>
<dbReference type="Pfam" id="PF03476">
    <property type="entry name" value="MOSC_N"/>
    <property type="match status" value="1"/>
</dbReference>
<organism evidence="3 4">
    <name type="scientific">Viridothelium virens</name>
    <name type="common">Speckled blister lichen</name>
    <name type="synonym">Trypethelium virens</name>
    <dbReference type="NCBI Taxonomy" id="1048519"/>
    <lineage>
        <taxon>Eukaryota</taxon>
        <taxon>Fungi</taxon>
        <taxon>Dikarya</taxon>
        <taxon>Ascomycota</taxon>
        <taxon>Pezizomycotina</taxon>
        <taxon>Dothideomycetes</taxon>
        <taxon>Dothideomycetes incertae sedis</taxon>
        <taxon>Trypetheliales</taxon>
        <taxon>Trypetheliaceae</taxon>
        <taxon>Viridothelium</taxon>
    </lineage>
</organism>
<sequence>MSGIPVDWEFFEHLRSPPAIVAFVIIFVAILYAALQDTPHDPFKSLLSLLSPKFNTEITSLRIYPIKSCRGIPVTSRKLLKTGLFLDRNWMFVDAATNKFITIRQHSKMTLIDTALSDDQLHISIRGTGTQISILAPPPLEWLQENCVLCSDVEIWGDKTDAWMYPADLTKPFGALLGPEIRLVYKAASQPRLCDANGSPELLGRMQNHHFADMMSVLVGSEASLAELNRRLAAGGHDELTIERFRPNIIVRGGEPWSEDRWKRLRIYTPGVRTFDQSLKLDCPARCLRCQVPNVNPETGVKHDAQPWKTLCEYRRIDLGFKGKPVFGMLCVPANEGVIEVGMRLEVVETTGKHHYTVAHFKDL</sequence>
<evidence type="ECO:0000313" key="4">
    <source>
        <dbReference type="Proteomes" id="UP000800092"/>
    </source>
</evidence>
<dbReference type="SUPFAM" id="SSF50800">
    <property type="entry name" value="PK beta-barrel domain-like"/>
    <property type="match status" value="1"/>
</dbReference>
<dbReference type="SUPFAM" id="SSF141673">
    <property type="entry name" value="MOSC N-terminal domain-like"/>
    <property type="match status" value="1"/>
</dbReference>
<keyword evidence="1" id="KW-1133">Transmembrane helix</keyword>
<dbReference type="Proteomes" id="UP000800092">
    <property type="component" value="Unassembled WGS sequence"/>
</dbReference>
<evidence type="ECO:0000259" key="2">
    <source>
        <dbReference type="PROSITE" id="PS51340"/>
    </source>
</evidence>
<proteinExistence type="predicted"/>
<dbReference type="PANTHER" id="PTHR14237:SF19">
    <property type="entry name" value="MITOCHONDRIAL AMIDOXIME REDUCING COMPONENT 1"/>
    <property type="match status" value="1"/>
</dbReference>
<name>A0A6A6HJE7_VIRVR</name>
<dbReference type="OrthoDB" id="17255at2759"/>
<dbReference type="GO" id="GO:0030151">
    <property type="term" value="F:molybdenum ion binding"/>
    <property type="evidence" value="ECO:0007669"/>
    <property type="project" value="InterPro"/>
</dbReference>
<evidence type="ECO:0000313" key="3">
    <source>
        <dbReference type="EMBL" id="KAF2238167.1"/>
    </source>
</evidence>
<dbReference type="PROSITE" id="PS51340">
    <property type="entry name" value="MOSC"/>
    <property type="match status" value="1"/>
</dbReference>
<dbReference type="EMBL" id="ML991777">
    <property type="protein sequence ID" value="KAF2238167.1"/>
    <property type="molecule type" value="Genomic_DNA"/>
</dbReference>
<evidence type="ECO:0000256" key="1">
    <source>
        <dbReference type="SAM" id="Phobius"/>
    </source>
</evidence>
<keyword evidence="1" id="KW-0472">Membrane</keyword>
<dbReference type="GO" id="GO:0003824">
    <property type="term" value="F:catalytic activity"/>
    <property type="evidence" value="ECO:0007669"/>
    <property type="project" value="InterPro"/>
</dbReference>
<dbReference type="GO" id="GO:0030170">
    <property type="term" value="F:pyridoxal phosphate binding"/>
    <property type="evidence" value="ECO:0007669"/>
    <property type="project" value="InterPro"/>
</dbReference>
<feature type="transmembrane region" description="Helical" evidence="1">
    <location>
        <begin position="16"/>
        <end position="35"/>
    </location>
</feature>
<accession>A0A6A6HJE7</accession>
<feature type="domain" description="MOSC" evidence="2">
    <location>
        <begin position="186"/>
        <end position="348"/>
    </location>
</feature>
<reference evidence="3" key="1">
    <citation type="journal article" date="2020" name="Stud. Mycol.">
        <title>101 Dothideomycetes genomes: a test case for predicting lifestyles and emergence of pathogens.</title>
        <authorList>
            <person name="Haridas S."/>
            <person name="Albert R."/>
            <person name="Binder M."/>
            <person name="Bloem J."/>
            <person name="Labutti K."/>
            <person name="Salamov A."/>
            <person name="Andreopoulos B."/>
            <person name="Baker S."/>
            <person name="Barry K."/>
            <person name="Bills G."/>
            <person name="Bluhm B."/>
            <person name="Cannon C."/>
            <person name="Castanera R."/>
            <person name="Culley D."/>
            <person name="Daum C."/>
            <person name="Ezra D."/>
            <person name="Gonzalez J."/>
            <person name="Henrissat B."/>
            <person name="Kuo A."/>
            <person name="Liang C."/>
            <person name="Lipzen A."/>
            <person name="Lutzoni F."/>
            <person name="Magnuson J."/>
            <person name="Mondo S."/>
            <person name="Nolan M."/>
            <person name="Ohm R."/>
            <person name="Pangilinan J."/>
            <person name="Park H.-J."/>
            <person name="Ramirez L."/>
            <person name="Alfaro M."/>
            <person name="Sun H."/>
            <person name="Tritt A."/>
            <person name="Yoshinaga Y."/>
            <person name="Zwiers L.-H."/>
            <person name="Turgeon B."/>
            <person name="Goodwin S."/>
            <person name="Spatafora J."/>
            <person name="Crous P."/>
            <person name="Grigoriev I."/>
        </authorList>
    </citation>
    <scope>NUCLEOTIDE SEQUENCE</scope>
    <source>
        <strain evidence="3">Tuck. ex Michener</strain>
    </source>
</reference>
<dbReference type="InterPro" id="IPR005302">
    <property type="entry name" value="MoCF_Sase_C"/>
</dbReference>
<dbReference type="InterPro" id="IPR011037">
    <property type="entry name" value="Pyrv_Knase-like_insert_dom_sf"/>
</dbReference>